<accession>A0AA40GHQ6</accession>
<dbReference type="Proteomes" id="UP001177670">
    <property type="component" value="Unassembled WGS sequence"/>
</dbReference>
<feature type="non-terminal residue" evidence="1">
    <location>
        <position position="1"/>
    </location>
</feature>
<keyword evidence="2" id="KW-1185">Reference proteome</keyword>
<organism evidence="1 2">
    <name type="scientific">Melipona bicolor</name>
    <dbReference type="NCBI Taxonomy" id="60889"/>
    <lineage>
        <taxon>Eukaryota</taxon>
        <taxon>Metazoa</taxon>
        <taxon>Ecdysozoa</taxon>
        <taxon>Arthropoda</taxon>
        <taxon>Hexapoda</taxon>
        <taxon>Insecta</taxon>
        <taxon>Pterygota</taxon>
        <taxon>Neoptera</taxon>
        <taxon>Endopterygota</taxon>
        <taxon>Hymenoptera</taxon>
        <taxon>Apocrita</taxon>
        <taxon>Aculeata</taxon>
        <taxon>Apoidea</taxon>
        <taxon>Anthophila</taxon>
        <taxon>Apidae</taxon>
        <taxon>Melipona</taxon>
    </lineage>
</organism>
<comment type="caution">
    <text evidence="1">The sequence shown here is derived from an EMBL/GenBank/DDBJ whole genome shotgun (WGS) entry which is preliminary data.</text>
</comment>
<dbReference type="AlphaFoldDB" id="A0AA40GHQ6"/>
<dbReference type="EMBL" id="JAHYIQ010000001">
    <property type="protein sequence ID" value="KAK1137969.1"/>
    <property type="molecule type" value="Genomic_DNA"/>
</dbReference>
<evidence type="ECO:0000313" key="1">
    <source>
        <dbReference type="EMBL" id="KAK1137969.1"/>
    </source>
</evidence>
<sequence length="233" mass="25913">MTSVPIRLKISDPFEIVFESCRKHLRKSSKYMLISRINSEKFQRVRQWSDNLSGTLSGAAMDILLQSASLSSNTSTTNVAKSGRTCNVTQAARHRSRKAEAKQTTSHTRCNEITLQRLHAVAAMASMPGRQCNSKVSSEEIQSSNPTPNPRWKLGASMNNRLGRWIDARKVRPTKAWSSRWTIVSLGELQADKPPMETAALLANVDSSPRGGDSKYCGAGNVIRNSERSYLFR</sequence>
<name>A0AA40GHQ6_9HYME</name>
<reference evidence="1" key="1">
    <citation type="submission" date="2021-10" db="EMBL/GenBank/DDBJ databases">
        <title>Melipona bicolor Genome sequencing and assembly.</title>
        <authorList>
            <person name="Araujo N.S."/>
            <person name="Arias M.C."/>
        </authorList>
    </citation>
    <scope>NUCLEOTIDE SEQUENCE</scope>
    <source>
        <strain evidence="1">USP_2M_L1-L4_2017</strain>
        <tissue evidence="1">Whole body</tissue>
    </source>
</reference>
<gene>
    <name evidence="1" type="ORF">K0M31_002460</name>
</gene>
<evidence type="ECO:0000313" key="2">
    <source>
        <dbReference type="Proteomes" id="UP001177670"/>
    </source>
</evidence>
<proteinExistence type="predicted"/>
<protein>
    <submittedName>
        <fullName evidence="1">Uncharacterized protein</fullName>
    </submittedName>
</protein>